<dbReference type="SUPFAM" id="SSF53597">
    <property type="entry name" value="Dihydrofolate reductase-like"/>
    <property type="match status" value="1"/>
</dbReference>
<dbReference type="InterPro" id="IPR002734">
    <property type="entry name" value="RibDG_C"/>
</dbReference>
<evidence type="ECO:0000313" key="3">
    <source>
        <dbReference type="Proteomes" id="UP000317010"/>
    </source>
</evidence>
<feature type="domain" description="Bacterial bifunctional deaminase-reductase C-terminal" evidence="1">
    <location>
        <begin position="8"/>
        <end position="184"/>
    </location>
</feature>
<dbReference type="Gene3D" id="3.40.430.10">
    <property type="entry name" value="Dihydrofolate Reductase, subunit A"/>
    <property type="match status" value="1"/>
</dbReference>
<organism evidence="2 3">
    <name type="scientific">Mucilaginibacter frigoritolerans</name>
    <dbReference type="NCBI Taxonomy" id="652788"/>
    <lineage>
        <taxon>Bacteria</taxon>
        <taxon>Pseudomonadati</taxon>
        <taxon>Bacteroidota</taxon>
        <taxon>Sphingobacteriia</taxon>
        <taxon>Sphingobacteriales</taxon>
        <taxon>Sphingobacteriaceae</taxon>
        <taxon>Mucilaginibacter</taxon>
    </lineage>
</organism>
<dbReference type="PANTHER" id="PTHR38011">
    <property type="entry name" value="DIHYDROFOLATE REDUCTASE FAMILY PROTEIN (AFU_ORTHOLOGUE AFUA_8G06820)"/>
    <property type="match status" value="1"/>
</dbReference>
<dbReference type="InterPro" id="IPR050765">
    <property type="entry name" value="Riboflavin_Biosynth_HTPR"/>
</dbReference>
<name>A0A562U4Q1_9SPHI</name>
<evidence type="ECO:0000313" key="2">
    <source>
        <dbReference type="EMBL" id="TWJ00780.1"/>
    </source>
</evidence>
<evidence type="ECO:0000259" key="1">
    <source>
        <dbReference type="Pfam" id="PF01872"/>
    </source>
</evidence>
<dbReference type="Pfam" id="PF01872">
    <property type="entry name" value="RibD_C"/>
    <property type="match status" value="1"/>
</dbReference>
<dbReference type="GO" id="GO:0008703">
    <property type="term" value="F:5-amino-6-(5-phosphoribosylamino)uracil reductase activity"/>
    <property type="evidence" value="ECO:0007669"/>
    <property type="project" value="InterPro"/>
</dbReference>
<sequence length="196" mass="20934">MRKLRIIEHISLDGVIQAPGGRGEDGDDYPHGGWIAPFRSPAGCEAVIEAQGTSFDLLLGRRTYDIWAGFWPNAGDSPLANGLNAATKYVATHRSDSLGWGPVSDLGADIIEGIRGVKSTNGPDLILWGSSTLTSVLLGQGLVDEVVLFVYPVLLGQGKRFFTNSVEPSELAFVSSKATPTGVLINTYQYVGQLQT</sequence>
<keyword evidence="3" id="KW-1185">Reference proteome</keyword>
<dbReference type="EMBL" id="VLLI01000005">
    <property type="protein sequence ID" value="TWJ00780.1"/>
    <property type="molecule type" value="Genomic_DNA"/>
</dbReference>
<dbReference type="Proteomes" id="UP000317010">
    <property type="component" value="Unassembled WGS sequence"/>
</dbReference>
<protein>
    <submittedName>
        <fullName evidence="2">Dihydrofolate reductase</fullName>
    </submittedName>
</protein>
<dbReference type="OrthoDB" id="195113at2"/>
<reference evidence="2 3" key="1">
    <citation type="submission" date="2019-07" db="EMBL/GenBank/DDBJ databases">
        <title>Genomic Encyclopedia of Archaeal and Bacterial Type Strains, Phase II (KMG-II): from individual species to whole genera.</title>
        <authorList>
            <person name="Goeker M."/>
        </authorList>
    </citation>
    <scope>NUCLEOTIDE SEQUENCE [LARGE SCALE GENOMIC DNA]</scope>
    <source>
        <strain evidence="2 3">ATCC BAA-1854</strain>
    </source>
</reference>
<dbReference type="PANTHER" id="PTHR38011:SF2">
    <property type="entry name" value="BIFUNCTIONAL DEAMINASE-REDUCTASE DOMAIN PROTEIN"/>
    <property type="match status" value="1"/>
</dbReference>
<dbReference type="GO" id="GO:0009231">
    <property type="term" value="P:riboflavin biosynthetic process"/>
    <property type="evidence" value="ECO:0007669"/>
    <property type="project" value="InterPro"/>
</dbReference>
<dbReference type="AlphaFoldDB" id="A0A562U4Q1"/>
<accession>A0A562U4Q1</accession>
<comment type="caution">
    <text evidence="2">The sequence shown here is derived from an EMBL/GenBank/DDBJ whole genome shotgun (WGS) entry which is preliminary data.</text>
</comment>
<dbReference type="InterPro" id="IPR024072">
    <property type="entry name" value="DHFR-like_dom_sf"/>
</dbReference>
<proteinExistence type="predicted"/>
<dbReference type="RefSeq" id="WP_144912163.1">
    <property type="nucleotide sequence ID" value="NZ_VLLI01000005.1"/>
</dbReference>
<gene>
    <name evidence="2" type="ORF">JN11_02039</name>
</gene>